<keyword evidence="4" id="KW-1185">Reference proteome</keyword>
<name>A0AAD7UXY3_9FUNG</name>
<dbReference type="AlphaFoldDB" id="A0AAD7UXY3"/>
<feature type="compositionally biased region" description="Acidic residues" evidence="1">
    <location>
        <begin position="16"/>
        <end position="30"/>
    </location>
</feature>
<sequence>MISDASSPMDAAGGLSDEDMASPNDQDLDLPPDIAMDGHDDPISQPLAIPIGTWSILELNDTARSDVCHQQIDFCDEECGGSDQVSLNFCKEDTMEWGCNCKSKIPECAPYQWPVTVAECRGRETKCQEGCTDSVTQELCKDGCSEYFRCQRPGGPASQLRSESVNNASAASMHDDAHPSSAATTLLIQHQQILLSSSKIMIMTIVWVSIFIHY</sequence>
<feature type="region of interest" description="Disordered" evidence="1">
    <location>
        <begin position="1"/>
        <end position="39"/>
    </location>
</feature>
<feature type="region of interest" description="Disordered" evidence="1">
    <location>
        <begin position="155"/>
        <end position="176"/>
    </location>
</feature>
<evidence type="ECO:0000259" key="2">
    <source>
        <dbReference type="Pfam" id="PF24808"/>
    </source>
</evidence>
<evidence type="ECO:0000256" key="1">
    <source>
        <dbReference type="SAM" id="MobiDB-lite"/>
    </source>
</evidence>
<evidence type="ECO:0000313" key="3">
    <source>
        <dbReference type="EMBL" id="KAJ8655614.1"/>
    </source>
</evidence>
<dbReference type="InterPro" id="IPR056124">
    <property type="entry name" value="DUF7707"/>
</dbReference>
<dbReference type="Pfam" id="PF24808">
    <property type="entry name" value="DUF7707"/>
    <property type="match status" value="1"/>
</dbReference>
<organism evidence="3 4">
    <name type="scientific">Lichtheimia ornata</name>
    <dbReference type="NCBI Taxonomy" id="688661"/>
    <lineage>
        <taxon>Eukaryota</taxon>
        <taxon>Fungi</taxon>
        <taxon>Fungi incertae sedis</taxon>
        <taxon>Mucoromycota</taxon>
        <taxon>Mucoromycotina</taxon>
        <taxon>Mucoromycetes</taxon>
        <taxon>Mucorales</taxon>
        <taxon>Lichtheimiaceae</taxon>
        <taxon>Lichtheimia</taxon>
    </lineage>
</organism>
<evidence type="ECO:0000313" key="4">
    <source>
        <dbReference type="Proteomes" id="UP001234581"/>
    </source>
</evidence>
<dbReference type="GeneID" id="83216109"/>
<feature type="domain" description="DUF7707" evidence="2">
    <location>
        <begin position="59"/>
        <end position="143"/>
    </location>
</feature>
<accession>A0AAD7UXY3</accession>
<comment type="caution">
    <text evidence="3">The sequence shown here is derived from an EMBL/GenBank/DDBJ whole genome shotgun (WGS) entry which is preliminary data.</text>
</comment>
<feature type="compositionally biased region" description="Polar residues" evidence="1">
    <location>
        <begin position="159"/>
        <end position="170"/>
    </location>
</feature>
<proteinExistence type="predicted"/>
<protein>
    <recommendedName>
        <fullName evidence="2">DUF7707 domain-containing protein</fullName>
    </recommendedName>
</protein>
<gene>
    <name evidence="3" type="ORF">O0I10_008702</name>
</gene>
<dbReference type="RefSeq" id="XP_058340527.1">
    <property type="nucleotide sequence ID" value="XM_058488704.1"/>
</dbReference>
<reference evidence="3 4" key="1">
    <citation type="submission" date="2023-03" db="EMBL/GenBank/DDBJ databases">
        <title>Genome sequence of Lichtheimia ornata CBS 291.66.</title>
        <authorList>
            <person name="Mohabir J.T."/>
            <person name="Shea T.P."/>
            <person name="Kurbessoian T."/>
            <person name="Berby B."/>
            <person name="Fontaine J."/>
            <person name="Livny J."/>
            <person name="Gnirke A."/>
            <person name="Stajich J.E."/>
            <person name="Cuomo C.A."/>
        </authorList>
    </citation>
    <scope>NUCLEOTIDE SEQUENCE [LARGE SCALE GENOMIC DNA]</scope>
    <source>
        <strain evidence="3">CBS 291.66</strain>
    </source>
</reference>
<dbReference type="EMBL" id="JARTCD010000047">
    <property type="protein sequence ID" value="KAJ8655614.1"/>
    <property type="molecule type" value="Genomic_DNA"/>
</dbReference>
<dbReference type="Proteomes" id="UP001234581">
    <property type="component" value="Unassembled WGS sequence"/>
</dbReference>